<dbReference type="EMBL" id="JAAXLS010000013">
    <property type="protein sequence ID" value="NKQ55227.1"/>
    <property type="molecule type" value="Genomic_DNA"/>
</dbReference>
<feature type="DNA-binding region" description="H-T-H motif" evidence="4">
    <location>
        <begin position="28"/>
        <end position="47"/>
    </location>
</feature>
<reference evidence="6 7" key="1">
    <citation type="submission" date="2020-04" db="EMBL/GenBank/DDBJ databases">
        <title>Novel species.</title>
        <authorList>
            <person name="Teo W.F.A."/>
            <person name="Lipun K."/>
            <person name="Srisuk N."/>
            <person name="Duangmal K."/>
        </authorList>
    </citation>
    <scope>NUCLEOTIDE SEQUENCE [LARGE SCALE GENOMIC DNA]</scope>
    <source>
        <strain evidence="6 7">K13G38</strain>
    </source>
</reference>
<accession>A0ABX1J612</accession>
<sequence>MVRRTDTRQRMLDSAADLFHSQGYHATGLNQLVSAGGAPKGSLYFHFPGGKEQLAAEALTVSAARLHDLLRELLGKGGIEAVINALGEALEASDFRRGCPIATVAVDAATESEPIRSACAEGYGSWLDVFEEHLVALGFSASEAKRAGTIALTSIEGALMLAKVGRDLGPLRTVGEHLAALFGKES</sequence>
<evidence type="ECO:0000256" key="4">
    <source>
        <dbReference type="PROSITE-ProRule" id="PRU00335"/>
    </source>
</evidence>
<dbReference type="Gene3D" id="1.10.357.10">
    <property type="entry name" value="Tetracycline Repressor, domain 2"/>
    <property type="match status" value="1"/>
</dbReference>
<proteinExistence type="predicted"/>
<dbReference type="PROSITE" id="PS50977">
    <property type="entry name" value="HTH_TETR_2"/>
    <property type="match status" value="1"/>
</dbReference>
<keyword evidence="7" id="KW-1185">Reference proteome</keyword>
<dbReference type="SUPFAM" id="SSF46689">
    <property type="entry name" value="Homeodomain-like"/>
    <property type="match status" value="1"/>
</dbReference>
<keyword evidence="3" id="KW-0804">Transcription</keyword>
<dbReference type="InterPro" id="IPR009057">
    <property type="entry name" value="Homeodomain-like_sf"/>
</dbReference>
<gene>
    <name evidence="6" type="ORF">HFP15_20285</name>
</gene>
<dbReference type="Proteomes" id="UP000715441">
    <property type="component" value="Unassembled WGS sequence"/>
</dbReference>
<evidence type="ECO:0000256" key="2">
    <source>
        <dbReference type="ARBA" id="ARBA00023125"/>
    </source>
</evidence>
<evidence type="ECO:0000256" key="1">
    <source>
        <dbReference type="ARBA" id="ARBA00023015"/>
    </source>
</evidence>
<evidence type="ECO:0000259" key="5">
    <source>
        <dbReference type="PROSITE" id="PS50977"/>
    </source>
</evidence>
<evidence type="ECO:0000256" key="3">
    <source>
        <dbReference type="ARBA" id="ARBA00023163"/>
    </source>
</evidence>
<dbReference type="InterPro" id="IPR054156">
    <property type="entry name" value="YxaF_TetR_C"/>
</dbReference>
<dbReference type="RefSeq" id="WP_168517936.1">
    <property type="nucleotide sequence ID" value="NZ_JAAXLS010000013.1"/>
</dbReference>
<dbReference type="PANTHER" id="PTHR47506:SF3">
    <property type="entry name" value="HTH-TYPE TRANSCRIPTIONAL REGULATOR LMRA"/>
    <property type="match status" value="1"/>
</dbReference>
<dbReference type="Pfam" id="PF21993">
    <property type="entry name" value="TetR_C_13_2"/>
    <property type="match status" value="1"/>
</dbReference>
<protein>
    <submittedName>
        <fullName evidence="6">TetR/AcrR family transcriptional regulator</fullName>
    </submittedName>
</protein>
<dbReference type="InterPro" id="IPR036271">
    <property type="entry name" value="Tet_transcr_reg_TetR-rel_C_sf"/>
</dbReference>
<feature type="domain" description="HTH tetR-type" evidence="5">
    <location>
        <begin position="5"/>
        <end position="65"/>
    </location>
</feature>
<name>A0ABX1J612_9PSEU</name>
<evidence type="ECO:0000313" key="7">
    <source>
        <dbReference type="Proteomes" id="UP000715441"/>
    </source>
</evidence>
<keyword evidence="1" id="KW-0805">Transcription regulation</keyword>
<keyword evidence="2 4" id="KW-0238">DNA-binding</keyword>
<organism evidence="6 7">
    <name type="scientific">Amycolatopsis acididurans</name>
    <dbReference type="NCBI Taxonomy" id="2724524"/>
    <lineage>
        <taxon>Bacteria</taxon>
        <taxon>Bacillati</taxon>
        <taxon>Actinomycetota</taxon>
        <taxon>Actinomycetes</taxon>
        <taxon>Pseudonocardiales</taxon>
        <taxon>Pseudonocardiaceae</taxon>
        <taxon>Amycolatopsis</taxon>
    </lineage>
</organism>
<dbReference type="PANTHER" id="PTHR47506">
    <property type="entry name" value="TRANSCRIPTIONAL REGULATORY PROTEIN"/>
    <property type="match status" value="1"/>
</dbReference>
<evidence type="ECO:0000313" key="6">
    <source>
        <dbReference type="EMBL" id="NKQ55227.1"/>
    </source>
</evidence>
<dbReference type="SUPFAM" id="SSF48498">
    <property type="entry name" value="Tetracyclin repressor-like, C-terminal domain"/>
    <property type="match status" value="1"/>
</dbReference>
<dbReference type="PRINTS" id="PR00455">
    <property type="entry name" value="HTHTETR"/>
</dbReference>
<comment type="caution">
    <text evidence="6">The sequence shown here is derived from an EMBL/GenBank/DDBJ whole genome shotgun (WGS) entry which is preliminary data.</text>
</comment>
<dbReference type="InterPro" id="IPR001647">
    <property type="entry name" value="HTH_TetR"/>
</dbReference>
<dbReference type="Pfam" id="PF00440">
    <property type="entry name" value="TetR_N"/>
    <property type="match status" value="1"/>
</dbReference>